<dbReference type="EMBL" id="JH109152">
    <property type="protein sequence ID" value="EGW22948.1"/>
    <property type="molecule type" value="Genomic_DNA"/>
</dbReference>
<dbReference type="STRING" id="697282.Mettu_1785"/>
<dbReference type="Pfam" id="PF00535">
    <property type="entry name" value="Glycos_transf_2"/>
    <property type="match status" value="3"/>
</dbReference>
<dbReference type="PANTHER" id="PTHR43685">
    <property type="entry name" value="GLYCOSYLTRANSFERASE"/>
    <property type="match status" value="1"/>
</dbReference>
<dbReference type="CDD" id="cd04184">
    <property type="entry name" value="GT2_RfbC_Mx_like"/>
    <property type="match status" value="1"/>
</dbReference>
<dbReference type="Gene3D" id="3.90.550.10">
    <property type="entry name" value="Spore Coat Polysaccharide Biosynthesis Protein SpsA, Chain A"/>
    <property type="match status" value="3"/>
</dbReference>
<evidence type="ECO:0000313" key="2">
    <source>
        <dbReference type="EMBL" id="EGW22948.1"/>
    </source>
</evidence>
<dbReference type="GO" id="GO:0016740">
    <property type="term" value="F:transferase activity"/>
    <property type="evidence" value="ECO:0007669"/>
    <property type="project" value="UniProtKB-KW"/>
</dbReference>
<dbReference type="Proteomes" id="UP000004664">
    <property type="component" value="Unassembled WGS sequence"/>
</dbReference>
<dbReference type="InterPro" id="IPR001173">
    <property type="entry name" value="Glyco_trans_2-like"/>
</dbReference>
<gene>
    <name evidence="2" type="ORF">Mettu_1785</name>
</gene>
<dbReference type="HOGENOM" id="CLU_005003_2_0_6"/>
<dbReference type="InterPro" id="IPR050834">
    <property type="entry name" value="Glycosyltransf_2"/>
</dbReference>
<protein>
    <submittedName>
        <fullName evidence="2">Glycosyl transferase family 2</fullName>
    </submittedName>
</protein>
<dbReference type="AlphaFoldDB" id="G3IVU1"/>
<name>G3IVU1_METTV</name>
<reference evidence="2 3" key="1">
    <citation type="submission" date="2011-06" db="EMBL/GenBank/DDBJ databases">
        <title>Genomic sequence of Methylobacter tundripaludum SV96.</title>
        <authorList>
            <consortium name="US DOE Joint Genome Institute"/>
            <person name="Lucas S."/>
            <person name="Han J."/>
            <person name="Lapidus A."/>
            <person name="Cheng J.-F."/>
            <person name="Goodwin L."/>
            <person name="Pitluck S."/>
            <person name="Held B."/>
            <person name="Detter J.C."/>
            <person name="Han C."/>
            <person name="Tapia R."/>
            <person name="Land M."/>
            <person name="Hauser L."/>
            <person name="Kyrpides N."/>
            <person name="Ivanova N."/>
            <person name="Ovchinnikova G."/>
            <person name="Pagani I."/>
            <person name="Klotz M.G."/>
            <person name="Dispirito A.A."/>
            <person name="Murrell J.C."/>
            <person name="Dunfield P."/>
            <person name="Kalyuzhnaya M.G."/>
            <person name="Svenning M."/>
            <person name="Trotsenko Y.A."/>
            <person name="Stein L.Y."/>
            <person name="Woyke T."/>
        </authorList>
    </citation>
    <scope>NUCLEOTIDE SEQUENCE [LARGE SCALE GENOMIC DNA]</scope>
    <source>
        <strain evidence="3">ATCC BAA-1195 / DSM 17260 / SV96</strain>
    </source>
</reference>
<dbReference type="InterPro" id="IPR029044">
    <property type="entry name" value="Nucleotide-diphossugar_trans"/>
</dbReference>
<accession>G3IVU1</accession>
<sequence>MKLPTVSVIMTTYNHAGFVKQAMESVLAQKEVDFEFLIADDGSTDRTREIVSSIKDERIQFFPNMNNRGACVVINELIEHALGEFIALINPDDYWIDQDKLAYQVQVMREKPSVGACFGRARLVDKDGLDIDKELLSLASVVDQENCSQGQWLRRFFDLGHCIYYPATLIRKSCYVELGGYNNRLKQLADFDMWIRFVKHYEIFISDRELISLRFIPSENTSRETRASWIKTINEHFLIAESFFENVTREQLIESFSDLLEIKDIPSEQHLDIEKVRLLFVENQYLGAAYKIVGLLKMYELLHSPIHQDLMISQYGIDDTWFQQQMSEVDVWIQTKVERDGPIAGLVQAGGDREAYIGNLKRVLIEHEEQIGGHIQASEIRGSSRWRLTSPIKFVGSQLLRIKIVLRASPYALSTCGGYRGLVKHAWRTYKSEGINGIKRRILFSASPGAASPVIDYAQPKHNDYSEWVRRYDLLTDQDRKKIKTQIRQLHKPPLISVVMPVYNPPLNMLEDAIRSVQGQLYPNWELCIADDASTDVEVHKLLQRYMDNDSRIKVVFREKNGHISAASNSALDLVNGEYVALLDNDDLLCEHALFWVADAIVTNPDAGLIYSDEDKIDQAGLRYDPYFKPDWNPDLFLSHNMICHLGAYRTDLVKKLGGFREGYEGAQDYDLALRCSEQLAPLQIVHIPRVLYHWRSHPGSTALAGNEKNYALLAGEHALNDHFARTQISAKIELLDFGMYRARYAIPESAPLVSLIIPTRNGLSLVKQCVESLFAKTTYKNFEVLIVDNNSDDPKALDYFASLAKDNRIRVLRDERSFNYSALNNMAVQQARGEYIGLINNDIEVISPEWLDEMIGLAIQPGIGAVGARLWYPNDTLQHGGCITGVGGVAGHSHKHLPRGCFGYFARAQLIQTLSVVTAACLVVKKSIFQEVGGLDEVNLKVAFNDVDFCLRVREAGYRNVWTPYAELYHHESATRGYEDTPEKQLRFRNEVLYMQKRWGNLLRNDPAYSPNLSLDHEDFSYAWPPRIPRI</sequence>
<feature type="domain" description="Glycosyltransferase 2-like" evidence="1">
    <location>
        <begin position="755"/>
        <end position="930"/>
    </location>
</feature>
<evidence type="ECO:0000313" key="3">
    <source>
        <dbReference type="Proteomes" id="UP000004664"/>
    </source>
</evidence>
<keyword evidence="3" id="KW-1185">Reference proteome</keyword>
<evidence type="ECO:0000259" key="1">
    <source>
        <dbReference type="Pfam" id="PF00535"/>
    </source>
</evidence>
<proteinExistence type="predicted"/>
<keyword evidence="2" id="KW-0808">Transferase</keyword>
<dbReference type="SUPFAM" id="SSF53448">
    <property type="entry name" value="Nucleotide-diphospho-sugar transferases"/>
    <property type="match status" value="3"/>
</dbReference>
<feature type="domain" description="Glycosyltransferase 2-like" evidence="1">
    <location>
        <begin position="497"/>
        <end position="657"/>
    </location>
</feature>
<dbReference type="CDD" id="cd04186">
    <property type="entry name" value="GT_2_like_c"/>
    <property type="match status" value="1"/>
</dbReference>
<dbReference type="eggNOG" id="COG1216">
    <property type="taxonomic scope" value="Bacteria"/>
</dbReference>
<dbReference type="RefSeq" id="WP_006890967.1">
    <property type="nucleotide sequence ID" value="NZ_JH109152.1"/>
</dbReference>
<feature type="domain" description="Glycosyltransferase 2-like" evidence="1">
    <location>
        <begin position="7"/>
        <end position="132"/>
    </location>
</feature>
<organism evidence="2 3">
    <name type="scientific">Methylobacter tundripaludum (strain ATCC BAA-1195 / DSM 17260 / SV96)</name>
    <dbReference type="NCBI Taxonomy" id="697282"/>
    <lineage>
        <taxon>Bacteria</taxon>
        <taxon>Pseudomonadati</taxon>
        <taxon>Pseudomonadota</taxon>
        <taxon>Gammaproteobacteria</taxon>
        <taxon>Methylococcales</taxon>
        <taxon>Methylococcaceae</taxon>
        <taxon>Methylobacter</taxon>
    </lineage>
</organism>
<dbReference type="PANTHER" id="PTHR43685:SF2">
    <property type="entry name" value="GLYCOSYLTRANSFERASE 2-LIKE DOMAIN-CONTAINING PROTEIN"/>
    <property type="match status" value="1"/>
</dbReference>